<gene>
    <name evidence="1" type="ORF">CHS0354_023397</name>
</gene>
<reference evidence="1" key="1">
    <citation type="journal article" date="2021" name="Genome Biol. Evol.">
        <title>A High-Quality Reference Genome for a Parasitic Bivalve with Doubly Uniparental Inheritance (Bivalvia: Unionida).</title>
        <authorList>
            <person name="Smith C.H."/>
        </authorList>
    </citation>
    <scope>NUCLEOTIDE SEQUENCE</scope>
    <source>
        <strain evidence="1">CHS0354</strain>
    </source>
</reference>
<evidence type="ECO:0000313" key="1">
    <source>
        <dbReference type="EMBL" id="KAK3606999.1"/>
    </source>
</evidence>
<protein>
    <submittedName>
        <fullName evidence="1">Uncharacterized protein</fullName>
    </submittedName>
</protein>
<name>A0AAE0TAX0_9BIVA</name>
<proteinExistence type="predicted"/>
<dbReference type="EMBL" id="JAEAOA010001411">
    <property type="protein sequence ID" value="KAK3606999.1"/>
    <property type="molecule type" value="Genomic_DNA"/>
</dbReference>
<keyword evidence="2" id="KW-1185">Reference proteome</keyword>
<reference evidence="1" key="2">
    <citation type="journal article" date="2021" name="Genome Biol. Evol.">
        <title>Developing a high-quality reference genome for a parasitic bivalve with doubly uniparental inheritance (Bivalvia: Unionida).</title>
        <authorList>
            <person name="Smith C.H."/>
        </authorList>
    </citation>
    <scope>NUCLEOTIDE SEQUENCE</scope>
    <source>
        <strain evidence="1">CHS0354</strain>
        <tissue evidence="1">Mantle</tissue>
    </source>
</reference>
<dbReference type="AlphaFoldDB" id="A0AAE0TAX0"/>
<sequence>MSVNGHRGLSFPFSRSPPNAVVRPLARYHNDRVDYDGAEETLLYLLPQGLDMEAILYTERYRILKIDLIYRDKRIVT</sequence>
<accession>A0AAE0TAX0</accession>
<reference evidence="1" key="3">
    <citation type="submission" date="2023-05" db="EMBL/GenBank/DDBJ databases">
        <authorList>
            <person name="Smith C.H."/>
        </authorList>
    </citation>
    <scope>NUCLEOTIDE SEQUENCE</scope>
    <source>
        <strain evidence="1">CHS0354</strain>
        <tissue evidence="1">Mantle</tissue>
    </source>
</reference>
<comment type="caution">
    <text evidence="1">The sequence shown here is derived from an EMBL/GenBank/DDBJ whole genome shotgun (WGS) entry which is preliminary data.</text>
</comment>
<evidence type="ECO:0000313" key="2">
    <source>
        <dbReference type="Proteomes" id="UP001195483"/>
    </source>
</evidence>
<dbReference type="Proteomes" id="UP001195483">
    <property type="component" value="Unassembled WGS sequence"/>
</dbReference>
<organism evidence="1 2">
    <name type="scientific">Potamilus streckersoni</name>
    <dbReference type="NCBI Taxonomy" id="2493646"/>
    <lineage>
        <taxon>Eukaryota</taxon>
        <taxon>Metazoa</taxon>
        <taxon>Spiralia</taxon>
        <taxon>Lophotrochozoa</taxon>
        <taxon>Mollusca</taxon>
        <taxon>Bivalvia</taxon>
        <taxon>Autobranchia</taxon>
        <taxon>Heteroconchia</taxon>
        <taxon>Palaeoheterodonta</taxon>
        <taxon>Unionida</taxon>
        <taxon>Unionoidea</taxon>
        <taxon>Unionidae</taxon>
        <taxon>Ambleminae</taxon>
        <taxon>Lampsilini</taxon>
        <taxon>Potamilus</taxon>
    </lineage>
</organism>